<organism evidence="1 2">
    <name type="scientific">Albidiferax ferrireducens (strain ATCC BAA-621 / DSM 15236 / T118)</name>
    <name type="common">Rhodoferax ferrireducens</name>
    <dbReference type="NCBI Taxonomy" id="338969"/>
    <lineage>
        <taxon>Bacteria</taxon>
        <taxon>Pseudomonadati</taxon>
        <taxon>Pseudomonadota</taxon>
        <taxon>Betaproteobacteria</taxon>
        <taxon>Burkholderiales</taxon>
        <taxon>Comamonadaceae</taxon>
        <taxon>Rhodoferax</taxon>
    </lineage>
</organism>
<dbReference type="EMBL" id="CP000268">
    <property type="protein sequence ID" value="ABD71982.1"/>
    <property type="molecule type" value="Genomic_DNA"/>
</dbReference>
<dbReference type="HOGENOM" id="CLU_1585226_0_0_4"/>
<evidence type="ECO:0000313" key="2">
    <source>
        <dbReference type="Proteomes" id="UP000008332"/>
    </source>
</evidence>
<keyword evidence="1" id="KW-0614">Plasmid</keyword>
<geneLocation type="plasmid" evidence="2">
    <name>pDSM15236</name>
</geneLocation>
<dbReference type="AlphaFoldDB" id="Q21QG3"/>
<protein>
    <submittedName>
        <fullName evidence="1">Uncharacterized protein</fullName>
    </submittedName>
</protein>
<dbReference type="KEGG" id="rfr:Rfer_4296"/>
<proteinExistence type="predicted"/>
<accession>Q21QG3</accession>
<name>Q21QG3_ALBFT</name>
<reference evidence="2" key="1">
    <citation type="submission" date="2006-02" db="EMBL/GenBank/DDBJ databases">
        <title>Complete sequence of plasmid 1 of Rhodoferax ferrireducens DSM 15236.</title>
        <authorList>
            <person name="Copeland A."/>
            <person name="Lucas S."/>
            <person name="Lapidus A."/>
            <person name="Barry K."/>
            <person name="Detter J.C."/>
            <person name="Glavina del Rio T."/>
            <person name="Hammon N."/>
            <person name="Israni S."/>
            <person name="Pitluck S."/>
            <person name="Brettin T."/>
            <person name="Bruce D."/>
            <person name="Han C."/>
            <person name="Tapia R."/>
            <person name="Gilna P."/>
            <person name="Kiss H."/>
            <person name="Schmutz J."/>
            <person name="Larimer F."/>
            <person name="Land M."/>
            <person name="Kyrpides N."/>
            <person name="Ivanova N."/>
            <person name="Richardson P."/>
        </authorList>
    </citation>
    <scope>NUCLEOTIDE SEQUENCE [LARGE SCALE GENOMIC DNA]</scope>
    <source>
        <strain evidence="2">ATCC BAA-621 / DSM 15236 / T118</strain>
        <plasmid evidence="2">Plasmid pDSM15236</plasmid>
    </source>
</reference>
<dbReference type="Proteomes" id="UP000008332">
    <property type="component" value="Plasmid unnamed1"/>
</dbReference>
<evidence type="ECO:0000313" key="1">
    <source>
        <dbReference type="EMBL" id="ABD71982.1"/>
    </source>
</evidence>
<sequence length="168" mass="18705">MSDRRKAGYSVRRAELHKNFKQRSSPSGWPRQLGYICMKLKNDRLPAKSYVFELFAGNKKIGISVACDITQALLFAMKATTRKTSSKMDTTCDFEQLQARQMGTSNGAMVTLDTALASQARSIPLNADEIQKEGRLTRVQKGSAYVGAPSMVRCTRRPRGVQPKLRTA</sequence>
<gene>
    <name evidence="1" type="ordered locus">Rfer_4296</name>
</gene>
<keyword evidence="2" id="KW-1185">Reference proteome</keyword>